<dbReference type="InterPro" id="IPR052521">
    <property type="entry name" value="Cell_div_SPOR-domain"/>
</dbReference>
<feature type="domain" description="SPOR" evidence="3">
    <location>
        <begin position="125"/>
        <end position="200"/>
    </location>
</feature>
<evidence type="ECO:0000313" key="5">
    <source>
        <dbReference type="Proteomes" id="UP000243359"/>
    </source>
</evidence>
<dbReference type="InterPro" id="IPR007730">
    <property type="entry name" value="SPOR-like_dom"/>
</dbReference>
<dbReference type="EMBL" id="LT629751">
    <property type="protein sequence ID" value="SDR78995.1"/>
    <property type="molecule type" value="Genomic_DNA"/>
</dbReference>
<evidence type="ECO:0000313" key="4">
    <source>
        <dbReference type="EMBL" id="SDR78995.1"/>
    </source>
</evidence>
<dbReference type="GO" id="GO:0030428">
    <property type="term" value="C:cell septum"/>
    <property type="evidence" value="ECO:0007669"/>
    <property type="project" value="TreeGrafter"/>
</dbReference>
<dbReference type="OrthoDB" id="7069135at2"/>
<dbReference type="InterPro" id="IPR036680">
    <property type="entry name" value="SPOR-like_sf"/>
</dbReference>
<feature type="region of interest" description="Disordered" evidence="1">
    <location>
        <begin position="71"/>
        <end position="114"/>
    </location>
</feature>
<gene>
    <name evidence="4" type="ORF">SAMN05216221_0325</name>
</gene>
<dbReference type="RefSeq" id="WP_090347304.1">
    <property type="nucleotide sequence ID" value="NZ_LT629751.1"/>
</dbReference>
<dbReference type="PROSITE" id="PS51724">
    <property type="entry name" value="SPOR"/>
    <property type="match status" value="1"/>
</dbReference>
<dbReference type="PANTHER" id="PTHR38687:SF1">
    <property type="entry name" value="CELL DIVISION PROTEIN DEDD"/>
    <property type="match status" value="1"/>
</dbReference>
<organism evidence="4 5">
    <name type="scientific">Pseudomonas oryzae</name>
    <dbReference type="NCBI Taxonomy" id="1392877"/>
    <lineage>
        <taxon>Bacteria</taxon>
        <taxon>Pseudomonadati</taxon>
        <taxon>Pseudomonadota</taxon>
        <taxon>Gammaproteobacteria</taxon>
        <taxon>Pseudomonadales</taxon>
        <taxon>Pseudomonadaceae</taxon>
        <taxon>Pseudomonas</taxon>
    </lineage>
</organism>
<name>A0A1H1LY67_9PSED</name>
<dbReference type="Proteomes" id="UP000243359">
    <property type="component" value="Chromosome I"/>
</dbReference>
<dbReference type="Pfam" id="PF05036">
    <property type="entry name" value="SPOR"/>
    <property type="match status" value="1"/>
</dbReference>
<evidence type="ECO:0000259" key="3">
    <source>
        <dbReference type="PROSITE" id="PS51724"/>
    </source>
</evidence>
<keyword evidence="5" id="KW-1185">Reference proteome</keyword>
<keyword evidence="2" id="KW-1133">Transmembrane helix</keyword>
<dbReference type="GO" id="GO:0032506">
    <property type="term" value="P:cytokinetic process"/>
    <property type="evidence" value="ECO:0007669"/>
    <property type="project" value="TreeGrafter"/>
</dbReference>
<dbReference type="Gene3D" id="3.30.70.1070">
    <property type="entry name" value="Sporulation related repeat"/>
    <property type="match status" value="1"/>
</dbReference>
<protein>
    <submittedName>
        <fullName evidence="4">DedD protein</fullName>
    </submittedName>
</protein>
<evidence type="ECO:0000256" key="1">
    <source>
        <dbReference type="SAM" id="MobiDB-lite"/>
    </source>
</evidence>
<feature type="transmembrane region" description="Helical" evidence="2">
    <location>
        <begin position="12"/>
        <end position="30"/>
    </location>
</feature>
<evidence type="ECO:0000256" key="2">
    <source>
        <dbReference type="SAM" id="Phobius"/>
    </source>
</evidence>
<keyword evidence="2" id="KW-0472">Membrane</keyword>
<proteinExistence type="predicted"/>
<reference evidence="5" key="1">
    <citation type="submission" date="2016-10" db="EMBL/GenBank/DDBJ databases">
        <authorList>
            <person name="Varghese N."/>
            <person name="Submissions S."/>
        </authorList>
    </citation>
    <scope>NUCLEOTIDE SEQUENCE [LARGE SCALE GENOMIC DNA]</scope>
    <source>
        <strain evidence="5">KCTC 32247</strain>
    </source>
</reference>
<feature type="compositionally biased region" description="Low complexity" evidence="1">
    <location>
        <begin position="71"/>
        <end position="84"/>
    </location>
</feature>
<dbReference type="PANTHER" id="PTHR38687">
    <property type="entry name" value="CELL DIVISION PROTEIN DEDD-RELATED"/>
    <property type="match status" value="1"/>
</dbReference>
<dbReference type="AlphaFoldDB" id="A0A1H1LY67"/>
<accession>A0A1H1LY67</accession>
<sequence length="205" mass="22092">MALLDRRLKQRIVGAAVLLALVVVFLPMLFQRQDEQRPVQVEAPPMPAIPPVMPLPAEPVVVPEPQVAAMPAESADSAVEDAAPTVAGAPSDQPAVQALQQSQPTPVQAAEPQATPVGAGRLDVEGLPLSWTVQLASLSSRARAEELQGRLRKQGYNAYIRSVEGMSRVFVGPLIERGEAERVSAQIARQYKLSPIVVRFQPESR</sequence>
<dbReference type="STRING" id="1392877.SAMN05216221_0325"/>
<keyword evidence="2" id="KW-0812">Transmembrane</keyword>
<dbReference type="SUPFAM" id="SSF110997">
    <property type="entry name" value="Sporulation related repeat"/>
    <property type="match status" value="1"/>
</dbReference>
<dbReference type="GO" id="GO:0042834">
    <property type="term" value="F:peptidoglycan binding"/>
    <property type="evidence" value="ECO:0007669"/>
    <property type="project" value="InterPro"/>
</dbReference>
<dbReference type="GO" id="GO:0032153">
    <property type="term" value="C:cell division site"/>
    <property type="evidence" value="ECO:0007669"/>
    <property type="project" value="TreeGrafter"/>
</dbReference>